<dbReference type="EMBL" id="JAAXOW010000002">
    <property type="protein sequence ID" value="NKX93225.1"/>
    <property type="molecule type" value="Genomic_DNA"/>
</dbReference>
<comment type="caution">
    <text evidence="1">The sequence shown here is derived from an EMBL/GenBank/DDBJ whole genome shotgun (WGS) entry which is preliminary data.</text>
</comment>
<name>A0A9X5FBF1_9MICO</name>
<sequence length="124" mass="13701">MSLRTALRRVLASQDEVAATEERVRSAKQGTTAISDLVERRPAEVSGIVRSVVLRPTDRVQAVEAELFDGSGSVDLVWLGRRRLAGVEPGRRVRVAGFVTSDRGRTVIYNPRYELLPQSTDVQP</sequence>
<accession>A0A9X5FBF1</accession>
<evidence type="ECO:0000313" key="2">
    <source>
        <dbReference type="Proteomes" id="UP000774283"/>
    </source>
</evidence>
<dbReference type="RefSeq" id="WP_168447289.1">
    <property type="nucleotide sequence ID" value="NZ_JAAXOW010000002.1"/>
</dbReference>
<gene>
    <name evidence="1" type="ORF">HF995_08055</name>
</gene>
<dbReference type="InterPro" id="IPR012340">
    <property type="entry name" value="NA-bd_OB-fold"/>
</dbReference>
<evidence type="ECO:0000313" key="1">
    <source>
        <dbReference type="EMBL" id="NKX93225.1"/>
    </source>
</evidence>
<proteinExistence type="predicted"/>
<reference evidence="1 2" key="1">
    <citation type="submission" date="2020-04" db="EMBL/GenBank/DDBJ databases">
        <title>MicrobeNet Type strains.</title>
        <authorList>
            <person name="Nicholson A.C."/>
        </authorList>
    </citation>
    <scope>NUCLEOTIDE SEQUENCE [LARGE SCALE GENOMIC DNA]</scope>
    <source>
        <strain evidence="1 2">ATCC BAA-789</strain>
    </source>
</reference>
<organism evidence="1 2">
    <name type="scientific">Sanguibacter hominis ATCC BAA-789</name>
    <dbReference type="NCBI Taxonomy" id="1312740"/>
    <lineage>
        <taxon>Bacteria</taxon>
        <taxon>Bacillati</taxon>
        <taxon>Actinomycetota</taxon>
        <taxon>Actinomycetes</taxon>
        <taxon>Micrococcales</taxon>
        <taxon>Sanguibacteraceae</taxon>
        <taxon>Sanguibacter</taxon>
    </lineage>
</organism>
<dbReference type="Gene3D" id="2.40.50.140">
    <property type="entry name" value="Nucleic acid-binding proteins"/>
    <property type="match status" value="1"/>
</dbReference>
<dbReference type="Proteomes" id="UP000774283">
    <property type="component" value="Unassembled WGS sequence"/>
</dbReference>
<dbReference type="AlphaFoldDB" id="A0A9X5FBF1"/>
<dbReference type="CDD" id="cd04488">
    <property type="entry name" value="RecG_wedge_OBF"/>
    <property type="match status" value="1"/>
</dbReference>
<keyword evidence="2" id="KW-1185">Reference proteome</keyword>
<dbReference type="SUPFAM" id="SSF50249">
    <property type="entry name" value="Nucleic acid-binding proteins"/>
    <property type="match status" value="1"/>
</dbReference>
<protein>
    <submittedName>
        <fullName evidence="1">OB-fold nucleic acid binding domain-containing protein</fullName>
    </submittedName>
</protein>